<dbReference type="InterPro" id="IPR028081">
    <property type="entry name" value="Leu-bd"/>
</dbReference>
<name>A0ABM7MT06_9BURK</name>
<feature type="chain" id="PRO_5045783117" evidence="5">
    <location>
        <begin position="27"/>
        <end position="397"/>
    </location>
</feature>
<dbReference type="InterPro" id="IPR000709">
    <property type="entry name" value="Leu_Ile_Val-bd"/>
</dbReference>
<sequence length="397" mass="42859">MFKMKPLQRALVALTLTATLPLAALAQGKEPVKVGLVSSKSGVFAEQGGEVINAIKFAVEEANAKGGVDGRKVELSEADDESTPDAGRRVAEKLARDGYNLLIGAVPSSISLAIIQNLDRWDAAYFVQASKSDKITTDSCKARGIRTNHSDAMDIAMIKEWAKTLKGNTFATLGADYVWGRDSAESFKKAVESQGKKVPLSLYVPMGTKDFSPYIAQLKAANVDAIWVAEVGRDAIAFMKQAQEFGLVPKTPLLTHAMLSNFMINAVGAAYEGVPGNLGYSPDLDNPRNKDFVKSFKAKFNRLPTDVEGQAYNGIQVMFEGVKLAKSVKPEDVVKALRNNVTLDTIYGKVALRAADNQLVLPNYVGRVKKVDGGLRQVVEQTFDASLTPPASPLCKM</sequence>
<accession>A0ABM7MT06</accession>
<evidence type="ECO:0000259" key="6">
    <source>
        <dbReference type="Pfam" id="PF13458"/>
    </source>
</evidence>
<feature type="domain" description="Leucine-binding protein" evidence="6">
    <location>
        <begin position="31"/>
        <end position="369"/>
    </location>
</feature>
<dbReference type="CDD" id="cd19989">
    <property type="entry name" value="PBP1_SBP-like"/>
    <property type="match status" value="1"/>
</dbReference>
<evidence type="ECO:0000313" key="7">
    <source>
        <dbReference type="EMBL" id="BCO29538.1"/>
    </source>
</evidence>
<keyword evidence="8" id="KW-1185">Reference proteome</keyword>
<keyword evidence="2" id="KW-0813">Transport</keyword>
<dbReference type="SUPFAM" id="SSF53822">
    <property type="entry name" value="Periplasmic binding protein-like I"/>
    <property type="match status" value="1"/>
</dbReference>
<dbReference type="Proteomes" id="UP000824366">
    <property type="component" value="Chromosome"/>
</dbReference>
<proteinExistence type="inferred from homology"/>
<evidence type="ECO:0000256" key="3">
    <source>
        <dbReference type="ARBA" id="ARBA00022729"/>
    </source>
</evidence>
<dbReference type="EMBL" id="AP024238">
    <property type="protein sequence ID" value="BCO29538.1"/>
    <property type="molecule type" value="Genomic_DNA"/>
</dbReference>
<dbReference type="PANTHER" id="PTHR30483:SF6">
    <property type="entry name" value="PERIPLASMIC BINDING PROTEIN OF ABC TRANSPORTER FOR NATURAL AMINO ACIDS"/>
    <property type="match status" value="1"/>
</dbReference>
<dbReference type="PANTHER" id="PTHR30483">
    <property type="entry name" value="LEUCINE-SPECIFIC-BINDING PROTEIN"/>
    <property type="match status" value="1"/>
</dbReference>
<evidence type="ECO:0000256" key="2">
    <source>
        <dbReference type="ARBA" id="ARBA00022448"/>
    </source>
</evidence>
<protein>
    <submittedName>
        <fullName evidence="7">Leucine-, isoleucine-, valine-, threonine-, and alanine-binding protein</fullName>
    </submittedName>
</protein>
<keyword evidence="3 5" id="KW-0732">Signal</keyword>
<dbReference type="PRINTS" id="PR00337">
    <property type="entry name" value="LEUILEVALBP"/>
</dbReference>
<evidence type="ECO:0000313" key="8">
    <source>
        <dbReference type="Proteomes" id="UP000824366"/>
    </source>
</evidence>
<reference evidence="7 8" key="1">
    <citation type="journal article" date="2021" name="Microbiol. Spectr.">
        <title>A Single Bacterium Capable of Oxidation and Reduction of Iron at Circumneutral pH.</title>
        <authorList>
            <person name="Kato S."/>
            <person name="Ohkuma M."/>
        </authorList>
    </citation>
    <scope>NUCLEOTIDE SEQUENCE [LARGE SCALE GENOMIC DNA]</scope>
    <source>
        <strain evidence="7 8">MIZ03</strain>
    </source>
</reference>
<dbReference type="Pfam" id="PF13458">
    <property type="entry name" value="Peripla_BP_6"/>
    <property type="match status" value="1"/>
</dbReference>
<gene>
    <name evidence="7" type="ORF">MIZ03_4461</name>
</gene>
<keyword evidence="4" id="KW-0029">Amino-acid transport</keyword>
<dbReference type="InterPro" id="IPR028082">
    <property type="entry name" value="Peripla_BP_I"/>
</dbReference>
<dbReference type="Gene3D" id="3.40.50.2300">
    <property type="match status" value="2"/>
</dbReference>
<comment type="similarity">
    <text evidence="1">Belongs to the leucine-binding protein family.</text>
</comment>
<feature type="signal peptide" evidence="5">
    <location>
        <begin position="1"/>
        <end position="26"/>
    </location>
</feature>
<evidence type="ECO:0000256" key="4">
    <source>
        <dbReference type="ARBA" id="ARBA00022970"/>
    </source>
</evidence>
<dbReference type="RefSeq" id="WP_223905656.1">
    <property type="nucleotide sequence ID" value="NZ_AP024238.1"/>
</dbReference>
<organism evidence="7 8">
    <name type="scientific">Rhodoferax lithotrophicus</name>
    <dbReference type="NCBI Taxonomy" id="2798804"/>
    <lineage>
        <taxon>Bacteria</taxon>
        <taxon>Pseudomonadati</taxon>
        <taxon>Pseudomonadota</taxon>
        <taxon>Betaproteobacteria</taxon>
        <taxon>Burkholderiales</taxon>
        <taxon>Comamonadaceae</taxon>
        <taxon>Rhodoferax</taxon>
    </lineage>
</organism>
<evidence type="ECO:0000256" key="1">
    <source>
        <dbReference type="ARBA" id="ARBA00010062"/>
    </source>
</evidence>
<dbReference type="InterPro" id="IPR051010">
    <property type="entry name" value="BCAA_transport"/>
</dbReference>
<evidence type="ECO:0000256" key="5">
    <source>
        <dbReference type="SAM" id="SignalP"/>
    </source>
</evidence>